<comment type="caution">
    <text evidence="1">The sequence shown here is derived from an EMBL/GenBank/DDBJ whole genome shotgun (WGS) entry which is preliminary data.</text>
</comment>
<keyword evidence="2" id="KW-1185">Reference proteome</keyword>
<proteinExistence type="predicted"/>
<protein>
    <submittedName>
        <fullName evidence="1">Uncharacterized protein</fullName>
    </submittedName>
</protein>
<dbReference type="Proteomes" id="UP000031668">
    <property type="component" value="Unassembled WGS sequence"/>
</dbReference>
<gene>
    <name evidence="1" type="ORF">RF11_11703</name>
</gene>
<dbReference type="AlphaFoldDB" id="A0A0C2MZK7"/>
<evidence type="ECO:0000313" key="2">
    <source>
        <dbReference type="Proteomes" id="UP000031668"/>
    </source>
</evidence>
<sequence>MIILAKHSCTFTPKYLKTFCRRVSGCLHTRFLHYEKNAKIDCILRRQKETLENADICRKCVSLWSIHSKYIFGIGKFHEWFRYYKRPEEILALFKNDHEKFEKEVKKACAESNQFAIKRKQKSQEDQMRSKATL</sequence>
<dbReference type="EMBL" id="JWZT01001101">
    <property type="protein sequence ID" value="KII72776.1"/>
    <property type="molecule type" value="Genomic_DNA"/>
</dbReference>
<accession>A0A0C2MZK7</accession>
<reference evidence="1 2" key="1">
    <citation type="journal article" date="2014" name="Genome Biol. Evol.">
        <title>The genome of the myxosporean Thelohanellus kitauei shows adaptations to nutrient acquisition within its fish host.</title>
        <authorList>
            <person name="Yang Y."/>
            <person name="Xiong J."/>
            <person name="Zhou Z."/>
            <person name="Huo F."/>
            <person name="Miao W."/>
            <person name="Ran C."/>
            <person name="Liu Y."/>
            <person name="Zhang J."/>
            <person name="Feng J."/>
            <person name="Wang M."/>
            <person name="Wang M."/>
            <person name="Wang L."/>
            <person name="Yao B."/>
        </authorList>
    </citation>
    <scope>NUCLEOTIDE SEQUENCE [LARGE SCALE GENOMIC DNA]</scope>
    <source>
        <strain evidence="1">Wuqing</strain>
    </source>
</reference>
<organism evidence="1 2">
    <name type="scientific">Thelohanellus kitauei</name>
    <name type="common">Myxosporean</name>
    <dbReference type="NCBI Taxonomy" id="669202"/>
    <lineage>
        <taxon>Eukaryota</taxon>
        <taxon>Metazoa</taxon>
        <taxon>Cnidaria</taxon>
        <taxon>Myxozoa</taxon>
        <taxon>Myxosporea</taxon>
        <taxon>Bivalvulida</taxon>
        <taxon>Platysporina</taxon>
        <taxon>Myxobolidae</taxon>
        <taxon>Thelohanellus</taxon>
    </lineage>
</organism>
<evidence type="ECO:0000313" key="1">
    <source>
        <dbReference type="EMBL" id="KII72776.1"/>
    </source>
</evidence>
<name>A0A0C2MZK7_THEKT</name>